<dbReference type="RefSeq" id="WP_144358114.1">
    <property type="nucleotide sequence ID" value="NZ_VMNH01000005.1"/>
</dbReference>
<feature type="transmembrane region" description="Helical" evidence="8">
    <location>
        <begin position="247"/>
        <end position="269"/>
    </location>
</feature>
<dbReference type="AlphaFoldDB" id="A0A558DU51"/>
<dbReference type="GO" id="GO:0004605">
    <property type="term" value="F:phosphatidate cytidylyltransferase activity"/>
    <property type="evidence" value="ECO:0007669"/>
    <property type="project" value="UniProtKB-EC"/>
</dbReference>
<keyword evidence="10" id="KW-1185">Reference proteome</keyword>
<evidence type="ECO:0000256" key="4">
    <source>
        <dbReference type="ARBA" id="ARBA00022692"/>
    </source>
</evidence>
<evidence type="ECO:0000256" key="8">
    <source>
        <dbReference type="SAM" id="Phobius"/>
    </source>
</evidence>
<evidence type="ECO:0000256" key="3">
    <source>
        <dbReference type="ARBA" id="ARBA00022679"/>
    </source>
</evidence>
<evidence type="ECO:0000256" key="2">
    <source>
        <dbReference type="ARBA" id="ARBA00010185"/>
    </source>
</evidence>
<feature type="transmembrane region" description="Helical" evidence="8">
    <location>
        <begin position="221"/>
        <end position="241"/>
    </location>
</feature>
<feature type="transmembrane region" description="Helical" evidence="8">
    <location>
        <begin position="6"/>
        <end position="27"/>
    </location>
</feature>
<dbReference type="Pfam" id="PF01148">
    <property type="entry name" value="CTP_transf_1"/>
    <property type="match status" value="1"/>
</dbReference>
<comment type="subcellular location">
    <subcellularLocation>
        <location evidence="1">Membrane</location>
        <topology evidence="1">Multi-pass membrane protein</topology>
    </subcellularLocation>
</comment>
<dbReference type="GO" id="GO:0009273">
    <property type="term" value="P:peptidoglycan-based cell wall biogenesis"/>
    <property type="evidence" value="ECO:0007669"/>
    <property type="project" value="TreeGrafter"/>
</dbReference>
<feature type="transmembrane region" description="Helical" evidence="8">
    <location>
        <begin position="180"/>
        <end position="200"/>
    </location>
</feature>
<dbReference type="GO" id="GO:0016024">
    <property type="term" value="P:CDP-diacylglycerol biosynthetic process"/>
    <property type="evidence" value="ECO:0007669"/>
    <property type="project" value="UniProtKB-UniPathway"/>
</dbReference>
<proteinExistence type="inferred from homology"/>
<dbReference type="PANTHER" id="PTHR43535:SF1">
    <property type="entry name" value="PHOSPHATIDATE CYTIDYLYLTRANSFERASE"/>
    <property type="match status" value="1"/>
</dbReference>
<feature type="transmembrane region" description="Helical" evidence="8">
    <location>
        <begin position="96"/>
        <end position="127"/>
    </location>
</feature>
<dbReference type="GO" id="GO:0005886">
    <property type="term" value="C:plasma membrane"/>
    <property type="evidence" value="ECO:0007669"/>
    <property type="project" value="TreeGrafter"/>
</dbReference>
<evidence type="ECO:0000313" key="10">
    <source>
        <dbReference type="Proteomes" id="UP000316649"/>
    </source>
</evidence>
<dbReference type="EMBL" id="VMNH01000005">
    <property type="protein sequence ID" value="TVO76985.1"/>
    <property type="molecule type" value="Genomic_DNA"/>
</dbReference>
<keyword evidence="7 9" id="KW-0548">Nucleotidyltransferase</keyword>
<feature type="transmembrane region" description="Helical" evidence="8">
    <location>
        <begin position="48"/>
        <end position="76"/>
    </location>
</feature>
<dbReference type="PANTHER" id="PTHR43535">
    <property type="entry name" value="PHOSPHATIDATE CYTIDYLYLTRANSFERASE"/>
    <property type="match status" value="1"/>
</dbReference>
<dbReference type="PROSITE" id="PS01315">
    <property type="entry name" value="CDS"/>
    <property type="match status" value="1"/>
</dbReference>
<feature type="transmembrane region" description="Helical" evidence="8">
    <location>
        <begin position="148"/>
        <end position="168"/>
    </location>
</feature>
<sequence length="311" mass="34773">MIDTVPQPVLWALGGVYALLIFSSLLVRVLQKRTGKDYRELSDRIRSWWVMVTIFTLAIVVNSTLSIIFLGMVSFLALKEFLSMISTRRADRRVVLWAFLAIPIQFYFVAISWYGMFIIFIPVYMFLLMPARMIMTGQTEGFLKAAGVLHWGLMTTVFSISHAAYLLALPVEQNPQAGGAGLLFYLVFLTQFNDVAQFTWGKLLGLHPVVPKVSPKKTREGLLGGVLTTTLMAWLIAPYLTPLSYEWALGAGLLIGIGGFIGDVVISAIKRDIGIKDSGNMIPGHGGIMDRIDSLTFTAPLFFHYIYYLHY</sequence>
<evidence type="ECO:0000256" key="6">
    <source>
        <dbReference type="ARBA" id="ARBA00023136"/>
    </source>
</evidence>
<keyword evidence="3 7" id="KW-0808">Transferase</keyword>
<evidence type="ECO:0000313" key="9">
    <source>
        <dbReference type="EMBL" id="TVO76985.1"/>
    </source>
</evidence>
<dbReference type="InterPro" id="IPR000374">
    <property type="entry name" value="PC_trans"/>
</dbReference>
<keyword evidence="5 8" id="KW-1133">Transmembrane helix</keyword>
<comment type="pathway">
    <text evidence="7">Phospholipid metabolism; CDP-diacylglycerol biosynthesis; CDP-diacylglycerol from sn-glycerol 3-phosphate: step 3/3.</text>
</comment>
<keyword evidence="6 8" id="KW-0472">Membrane</keyword>
<reference evidence="9 10" key="1">
    <citation type="submission" date="2019-07" db="EMBL/GenBank/DDBJ databases">
        <title>The pathways for chlorine oxyanion respiration interact through the shared metabolite chlorate.</title>
        <authorList>
            <person name="Barnum T.P."/>
            <person name="Cheng Y."/>
            <person name="Hill K.A."/>
            <person name="Lucas L.N."/>
            <person name="Carlson H.K."/>
            <person name="Coates J.D."/>
        </authorList>
    </citation>
    <scope>NUCLEOTIDE SEQUENCE [LARGE SCALE GENOMIC DNA]</scope>
    <source>
        <strain evidence="9 10">BK-1</strain>
    </source>
</reference>
<evidence type="ECO:0000256" key="1">
    <source>
        <dbReference type="ARBA" id="ARBA00004141"/>
    </source>
</evidence>
<gene>
    <name evidence="9" type="ORF">FHP88_06060</name>
</gene>
<dbReference type="UniPathway" id="UPA00557">
    <property type="reaction ID" value="UER00614"/>
</dbReference>
<protein>
    <recommendedName>
        <fullName evidence="7">Phosphatidate cytidylyltransferase</fullName>
        <ecNumber evidence="7">2.7.7.41</ecNumber>
    </recommendedName>
</protein>
<dbReference type="OrthoDB" id="9799199at2"/>
<comment type="catalytic activity">
    <reaction evidence="7">
        <text>a 1,2-diacyl-sn-glycero-3-phosphate + CTP + H(+) = a CDP-1,2-diacyl-sn-glycerol + diphosphate</text>
        <dbReference type="Rhea" id="RHEA:16229"/>
        <dbReference type="ChEBI" id="CHEBI:15378"/>
        <dbReference type="ChEBI" id="CHEBI:33019"/>
        <dbReference type="ChEBI" id="CHEBI:37563"/>
        <dbReference type="ChEBI" id="CHEBI:58332"/>
        <dbReference type="ChEBI" id="CHEBI:58608"/>
        <dbReference type="EC" id="2.7.7.41"/>
    </reaction>
</comment>
<organism evidence="9 10">
    <name type="scientific">Sedimenticola selenatireducens</name>
    <dbReference type="NCBI Taxonomy" id="191960"/>
    <lineage>
        <taxon>Bacteria</taxon>
        <taxon>Pseudomonadati</taxon>
        <taxon>Pseudomonadota</taxon>
        <taxon>Gammaproteobacteria</taxon>
        <taxon>Chromatiales</taxon>
        <taxon>Sedimenticolaceae</taxon>
        <taxon>Sedimenticola</taxon>
    </lineage>
</organism>
<comment type="similarity">
    <text evidence="2 7">Belongs to the CDS family.</text>
</comment>
<name>A0A558DU51_9GAMM</name>
<keyword evidence="4 7" id="KW-0812">Transmembrane</keyword>
<dbReference type="EC" id="2.7.7.41" evidence="7"/>
<comment type="caution">
    <text evidence="9">The sequence shown here is derived from an EMBL/GenBank/DDBJ whole genome shotgun (WGS) entry which is preliminary data.</text>
</comment>
<evidence type="ECO:0000256" key="7">
    <source>
        <dbReference type="RuleBase" id="RU003938"/>
    </source>
</evidence>
<accession>A0A558DU51</accession>
<dbReference type="Proteomes" id="UP000316649">
    <property type="component" value="Unassembled WGS sequence"/>
</dbReference>
<evidence type="ECO:0000256" key="5">
    <source>
        <dbReference type="ARBA" id="ARBA00022989"/>
    </source>
</evidence>